<evidence type="ECO:0000256" key="1">
    <source>
        <dbReference type="SAM" id="SignalP"/>
    </source>
</evidence>
<feature type="chain" id="PRO_5018998045" evidence="1">
    <location>
        <begin position="24"/>
        <end position="237"/>
    </location>
</feature>
<dbReference type="RefSeq" id="WP_120274377.1">
    <property type="nucleotide sequence ID" value="NZ_RAPN01000002.1"/>
</dbReference>
<reference evidence="2 3" key="1">
    <citation type="submission" date="2018-09" db="EMBL/GenBank/DDBJ databases">
        <title>Genomic Encyclopedia of Archaeal and Bacterial Type Strains, Phase II (KMG-II): from individual species to whole genera.</title>
        <authorList>
            <person name="Goeker M."/>
        </authorList>
    </citation>
    <scope>NUCLEOTIDE SEQUENCE [LARGE SCALE GENOMIC DNA]</scope>
    <source>
        <strain evidence="2 3">DSM 27148</strain>
    </source>
</reference>
<dbReference type="InterPro" id="IPR019619">
    <property type="entry name" value="DUF2490"/>
</dbReference>
<dbReference type="AlphaFoldDB" id="A0A419VYE6"/>
<keyword evidence="1" id="KW-0732">Signal</keyword>
<name>A0A419VYE6_9BACT</name>
<sequence>MKRLLTAILLLTAYALPTKHANAQTEDFGAWFGFQLEKEIKDWTFSVGEELRTTDAASDFYGSYTSLGIDYSPFKHLKFGTSYQFILYNDTEYDDIQPRHRLNFQTTGDLKWNRFKFSLRERLQMTFKDESERDYKMNPKTRWRNRLEVEYNIPKSKFTPAFSVESYYQLNNPDGNKFDGIRYKLTGAYKFNKRNKLELYAQYDNEINVKNPVDRTIIGLEYTLKLGKKKNKKEENE</sequence>
<protein>
    <submittedName>
        <fullName evidence="2">Uncharacterized protein DUF2490</fullName>
    </submittedName>
</protein>
<evidence type="ECO:0000313" key="2">
    <source>
        <dbReference type="EMBL" id="RKD88194.1"/>
    </source>
</evidence>
<evidence type="ECO:0000313" key="3">
    <source>
        <dbReference type="Proteomes" id="UP000283387"/>
    </source>
</evidence>
<comment type="caution">
    <text evidence="2">The sequence shown here is derived from an EMBL/GenBank/DDBJ whole genome shotgun (WGS) entry which is preliminary data.</text>
</comment>
<dbReference type="Proteomes" id="UP000283387">
    <property type="component" value="Unassembled WGS sequence"/>
</dbReference>
<gene>
    <name evidence="2" type="ORF">BC643_3337</name>
</gene>
<proteinExistence type="predicted"/>
<dbReference type="OrthoDB" id="1026376at2"/>
<accession>A0A419VYE6</accession>
<dbReference type="EMBL" id="RAPN01000002">
    <property type="protein sequence ID" value="RKD88194.1"/>
    <property type="molecule type" value="Genomic_DNA"/>
</dbReference>
<dbReference type="Pfam" id="PF10677">
    <property type="entry name" value="DUF2490"/>
    <property type="match status" value="1"/>
</dbReference>
<organism evidence="2 3">
    <name type="scientific">Mangrovibacterium diazotrophicum</name>
    <dbReference type="NCBI Taxonomy" id="1261403"/>
    <lineage>
        <taxon>Bacteria</taxon>
        <taxon>Pseudomonadati</taxon>
        <taxon>Bacteroidota</taxon>
        <taxon>Bacteroidia</taxon>
        <taxon>Marinilabiliales</taxon>
        <taxon>Prolixibacteraceae</taxon>
        <taxon>Mangrovibacterium</taxon>
    </lineage>
</organism>
<keyword evidence="3" id="KW-1185">Reference proteome</keyword>
<feature type="signal peptide" evidence="1">
    <location>
        <begin position="1"/>
        <end position="23"/>
    </location>
</feature>